<dbReference type="AlphaFoldDB" id="A0A382BWP4"/>
<dbReference type="Gene3D" id="2.20.110.10">
    <property type="entry name" value="Histone H3 K4-specific methyltransferase SET7/9 N-terminal domain"/>
    <property type="match status" value="1"/>
</dbReference>
<proteinExistence type="predicted"/>
<accession>A0A382BWP4</accession>
<dbReference type="SUPFAM" id="SSF82185">
    <property type="entry name" value="Histone H3 K4-specific methyltransferase SET7/9 N-terminal domain"/>
    <property type="match status" value="1"/>
</dbReference>
<evidence type="ECO:0000256" key="1">
    <source>
        <dbReference type="ARBA" id="ARBA00022737"/>
    </source>
</evidence>
<dbReference type="PANTHER" id="PTHR23084:SF263">
    <property type="entry name" value="MORN REPEAT-CONTAINING PROTEIN 1"/>
    <property type="match status" value="1"/>
</dbReference>
<keyword evidence="1" id="KW-0677">Repeat</keyword>
<dbReference type="PANTHER" id="PTHR23084">
    <property type="entry name" value="PHOSPHATIDYLINOSITOL-4-PHOSPHATE 5-KINASE RELATED"/>
    <property type="match status" value="1"/>
</dbReference>
<protein>
    <submittedName>
        <fullName evidence="2">Uncharacterized protein</fullName>
    </submittedName>
</protein>
<dbReference type="EMBL" id="UINC01031651">
    <property type="protein sequence ID" value="SVB18039.1"/>
    <property type="molecule type" value="Genomic_DNA"/>
</dbReference>
<dbReference type="Pfam" id="PF02493">
    <property type="entry name" value="MORN"/>
    <property type="match status" value="3"/>
</dbReference>
<organism evidence="2">
    <name type="scientific">marine metagenome</name>
    <dbReference type="NCBI Taxonomy" id="408172"/>
    <lineage>
        <taxon>unclassified sequences</taxon>
        <taxon>metagenomes</taxon>
        <taxon>ecological metagenomes</taxon>
    </lineage>
</organism>
<sequence>MLYIVSYPDMIQWDYSIERQTQMTYLQMSGGLTGAGTRHNTILCKQSEVVDTLRQAQDFTHVMICSVGMIFVMTKIIKGWPVTAISDFKEFAKGKKYCKAHIIARPNNPAFLHHQHIELNLVKWRELDCPNIYDRWASYERSDRNYHDEYTPHWLIPQGLPKIDNFSHAQRSRKAFAYEHMHDEYQRDMWKDLREDNYDFSKPTENFYFSRLSENFNQRLDYYVENNELLGRLPSDKEIDVLFSPTGGFITEILAHKLNFNGKIIIYDHSQKILDIKKQILDTNPTLDELKLLENINPDINFIWNEEYQKGKVDTIAPYEEMRIWQEEMCENYDIDFWLMNLIEPDYNRLLKEVKGKKVFFNASNIFSFNRVILKYSLPEIYKSYYKFLEHLNQAESAWYRGTAPVKRWAFTESLKIKGLENEYVGQQIFNKPHGFGTKILNNEDKYVGEFKEGKYHGRGTYYFANNAKYVGGFKEGKFHGKGSVTLPDGKQYDGEWQEDKRIC</sequence>
<dbReference type="SMART" id="SM00698">
    <property type="entry name" value="MORN"/>
    <property type="match status" value="3"/>
</dbReference>
<reference evidence="2" key="1">
    <citation type="submission" date="2018-05" db="EMBL/GenBank/DDBJ databases">
        <authorList>
            <person name="Lanie J.A."/>
            <person name="Ng W.-L."/>
            <person name="Kazmierczak K.M."/>
            <person name="Andrzejewski T.M."/>
            <person name="Davidsen T.M."/>
            <person name="Wayne K.J."/>
            <person name="Tettelin H."/>
            <person name="Glass J.I."/>
            <person name="Rusch D."/>
            <person name="Podicherti R."/>
            <person name="Tsui H.-C.T."/>
            <person name="Winkler M.E."/>
        </authorList>
    </citation>
    <scope>NUCLEOTIDE SEQUENCE</scope>
</reference>
<dbReference type="InterPro" id="IPR003409">
    <property type="entry name" value="MORN"/>
</dbReference>
<gene>
    <name evidence="2" type="ORF">METZ01_LOCUS170893</name>
</gene>
<name>A0A382BWP4_9ZZZZ</name>
<evidence type="ECO:0000313" key="2">
    <source>
        <dbReference type="EMBL" id="SVB18039.1"/>
    </source>
</evidence>